<feature type="coiled-coil region" evidence="1">
    <location>
        <begin position="19"/>
        <end position="46"/>
    </location>
</feature>
<evidence type="ECO:0000313" key="3">
    <source>
        <dbReference type="Proteomes" id="UP000196877"/>
    </source>
</evidence>
<dbReference type="EMBL" id="CP021920">
    <property type="protein sequence ID" value="ASB90081.1"/>
    <property type="molecule type" value="Genomic_DNA"/>
</dbReference>
<proteinExistence type="predicted"/>
<reference evidence="2 3" key="1">
    <citation type="submission" date="2017-06" db="EMBL/GenBank/DDBJ databases">
        <title>Genome sequence of Bacillus sonorensis strain SRCM101395.</title>
        <authorList>
            <person name="Cho S.H."/>
        </authorList>
    </citation>
    <scope>NUCLEOTIDE SEQUENCE [LARGE SCALE GENOMIC DNA]</scope>
    <source>
        <strain evidence="2 3">SRCM101395</strain>
    </source>
</reference>
<protein>
    <submittedName>
        <fullName evidence="2">Uncharacterized protein</fullName>
    </submittedName>
</protein>
<evidence type="ECO:0000256" key="1">
    <source>
        <dbReference type="SAM" id="Coils"/>
    </source>
</evidence>
<dbReference type="Proteomes" id="UP000196877">
    <property type="component" value="Chromosome"/>
</dbReference>
<gene>
    <name evidence="2" type="ORF">S101395_03575</name>
</gene>
<name>A0ABN5AHL1_9BACI</name>
<accession>A0ABN5AHL1</accession>
<keyword evidence="1" id="KW-0175">Coiled coil</keyword>
<dbReference type="RefSeq" id="WP_006636869.1">
    <property type="nucleotide sequence ID" value="NZ_BORD01000002.1"/>
</dbReference>
<keyword evidence="3" id="KW-1185">Reference proteome</keyword>
<evidence type="ECO:0000313" key="2">
    <source>
        <dbReference type="EMBL" id="ASB90081.1"/>
    </source>
</evidence>
<organism evidence="2 3">
    <name type="scientific">Bacillus sonorensis</name>
    <dbReference type="NCBI Taxonomy" id="119858"/>
    <lineage>
        <taxon>Bacteria</taxon>
        <taxon>Bacillati</taxon>
        <taxon>Bacillota</taxon>
        <taxon>Bacilli</taxon>
        <taxon>Bacillales</taxon>
        <taxon>Bacillaceae</taxon>
        <taxon>Bacillus</taxon>
    </lineage>
</organism>
<dbReference type="GeneID" id="92852484"/>
<sequence length="69" mass="8120">MNLFEQLIDSVYRRHDQSQADHERIMKEQQRELDQLDQSAERFGHQVEQFAETSEAWLGEDAGLPGVFK</sequence>